<dbReference type="EMBL" id="JAHKSW010000023">
    <property type="protein sequence ID" value="KAG7317527.1"/>
    <property type="molecule type" value="Genomic_DNA"/>
</dbReference>
<dbReference type="AlphaFoldDB" id="A0A9D3SB51"/>
<proteinExistence type="predicted"/>
<reference evidence="1 2" key="1">
    <citation type="submission" date="2021-06" db="EMBL/GenBank/DDBJ databases">
        <title>Chromosome-level genome assembly of the red-tail catfish (Hemibagrus wyckioides).</title>
        <authorList>
            <person name="Shao F."/>
        </authorList>
    </citation>
    <scope>NUCLEOTIDE SEQUENCE [LARGE SCALE GENOMIC DNA]</scope>
    <source>
        <strain evidence="1">EC202008001</strain>
        <tissue evidence="1">Blood</tissue>
    </source>
</reference>
<name>A0A9D3SB51_9TELE</name>
<comment type="caution">
    <text evidence="1">The sequence shown here is derived from an EMBL/GenBank/DDBJ whole genome shotgun (WGS) entry which is preliminary data.</text>
</comment>
<protein>
    <submittedName>
        <fullName evidence="1">Uncharacterized protein</fullName>
    </submittedName>
</protein>
<keyword evidence="2" id="KW-1185">Reference proteome</keyword>
<dbReference type="Proteomes" id="UP000824219">
    <property type="component" value="Linkage Group LG23"/>
</dbReference>
<organism evidence="1 2">
    <name type="scientific">Hemibagrus wyckioides</name>
    <dbReference type="NCBI Taxonomy" id="337641"/>
    <lineage>
        <taxon>Eukaryota</taxon>
        <taxon>Metazoa</taxon>
        <taxon>Chordata</taxon>
        <taxon>Craniata</taxon>
        <taxon>Vertebrata</taxon>
        <taxon>Euteleostomi</taxon>
        <taxon>Actinopterygii</taxon>
        <taxon>Neopterygii</taxon>
        <taxon>Teleostei</taxon>
        <taxon>Ostariophysi</taxon>
        <taxon>Siluriformes</taxon>
        <taxon>Bagridae</taxon>
        <taxon>Hemibagrus</taxon>
    </lineage>
</organism>
<sequence length="67" mass="7684">MFIRLLLVFTHHHLHGPPFRPDVDTWRIIEFFLLFCYQLSLSLDVISSKKQKVSREGAEEAAGGTSP</sequence>
<evidence type="ECO:0000313" key="2">
    <source>
        <dbReference type="Proteomes" id="UP000824219"/>
    </source>
</evidence>
<evidence type="ECO:0000313" key="1">
    <source>
        <dbReference type="EMBL" id="KAG7317527.1"/>
    </source>
</evidence>
<gene>
    <name evidence="1" type="ORF">KOW79_018562</name>
</gene>
<accession>A0A9D3SB51</accession>